<feature type="region of interest" description="Disordered" evidence="1">
    <location>
        <begin position="83"/>
        <end position="106"/>
    </location>
</feature>
<keyword evidence="2" id="KW-0472">Membrane</keyword>
<sequence>MQPVMSADVHFLPELFKYISEFCIFFSPCYFPPKSLYRIQNPKNQLLFCPFVLFYSSLLPFLLVPHSTFLPPRSIEPGIMVHSKVPGRSRPSSNHRLLPSPQRVEP</sequence>
<keyword evidence="4" id="KW-1185">Reference proteome</keyword>
<evidence type="ECO:0000256" key="2">
    <source>
        <dbReference type="SAM" id="Phobius"/>
    </source>
</evidence>
<proteinExistence type="predicted"/>
<accession>A0AAI9TFD4</accession>
<reference evidence="3" key="1">
    <citation type="submission" date="2015-06" db="EMBL/GenBank/DDBJ databases">
        <authorList>
            <person name="Nguyen H."/>
        </authorList>
    </citation>
    <scope>NUCLEOTIDE SEQUENCE</scope>
    <source>
        <strain evidence="3">DAOM 180753</strain>
    </source>
</reference>
<reference evidence="3" key="2">
    <citation type="journal article" date="2016" name="Fungal Biol.">
        <title>Ochratoxin A production by Penicillium thymicola.</title>
        <authorList>
            <person name="Nguyen H.D.T."/>
            <person name="McMullin D.R."/>
            <person name="Ponomareva E."/>
            <person name="Riley R."/>
            <person name="Pomraning K.R."/>
            <person name="Baker S.E."/>
            <person name="Seifert K.A."/>
        </authorList>
    </citation>
    <scope>NUCLEOTIDE SEQUENCE</scope>
    <source>
        <strain evidence="3">DAOM 180753</strain>
    </source>
</reference>
<dbReference type="Proteomes" id="UP001227192">
    <property type="component" value="Unassembled WGS sequence"/>
</dbReference>
<name>A0AAI9TFD4_PENTH</name>
<dbReference type="AlphaFoldDB" id="A0AAI9TFD4"/>
<dbReference type="EMBL" id="LACB01000247">
    <property type="protein sequence ID" value="KAJ9485765.1"/>
    <property type="molecule type" value="Genomic_DNA"/>
</dbReference>
<evidence type="ECO:0000256" key="1">
    <source>
        <dbReference type="SAM" id="MobiDB-lite"/>
    </source>
</evidence>
<evidence type="ECO:0000313" key="3">
    <source>
        <dbReference type="EMBL" id="KAJ9485765.1"/>
    </source>
</evidence>
<comment type="caution">
    <text evidence="3">The sequence shown here is derived from an EMBL/GenBank/DDBJ whole genome shotgun (WGS) entry which is preliminary data.</text>
</comment>
<protein>
    <submittedName>
        <fullName evidence="3">Uncharacterized protein</fullName>
    </submittedName>
</protein>
<keyword evidence="2" id="KW-1133">Transmembrane helix</keyword>
<organism evidence="3 4">
    <name type="scientific">Penicillium thymicola</name>
    <dbReference type="NCBI Taxonomy" id="293382"/>
    <lineage>
        <taxon>Eukaryota</taxon>
        <taxon>Fungi</taxon>
        <taxon>Dikarya</taxon>
        <taxon>Ascomycota</taxon>
        <taxon>Pezizomycotina</taxon>
        <taxon>Eurotiomycetes</taxon>
        <taxon>Eurotiomycetidae</taxon>
        <taxon>Eurotiales</taxon>
        <taxon>Aspergillaceae</taxon>
        <taxon>Penicillium</taxon>
    </lineage>
</organism>
<gene>
    <name evidence="3" type="ORF">VN97_g7590</name>
</gene>
<evidence type="ECO:0000313" key="4">
    <source>
        <dbReference type="Proteomes" id="UP001227192"/>
    </source>
</evidence>
<keyword evidence="2" id="KW-0812">Transmembrane</keyword>
<feature type="transmembrane region" description="Helical" evidence="2">
    <location>
        <begin position="45"/>
        <end position="64"/>
    </location>
</feature>